<evidence type="ECO:0000313" key="3">
    <source>
        <dbReference type="Proteomes" id="UP001595886"/>
    </source>
</evidence>
<accession>A0ABV9QTY5</accession>
<reference evidence="3" key="1">
    <citation type="journal article" date="2019" name="Int. J. Syst. Evol. Microbiol.">
        <title>The Global Catalogue of Microorganisms (GCM) 10K type strain sequencing project: providing services to taxonomists for standard genome sequencing and annotation.</title>
        <authorList>
            <consortium name="The Broad Institute Genomics Platform"/>
            <consortium name="The Broad Institute Genome Sequencing Center for Infectious Disease"/>
            <person name="Wu L."/>
            <person name="Ma J."/>
        </authorList>
    </citation>
    <scope>NUCLEOTIDE SEQUENCE [LARGE SCALE GENOMIC DNA]</scope>
    <source>
        <strain evidence="3">CCUG 30340</strain>
    </source>
</reference>
<proteinExistence type="predicted"/>
<comment type="caution">
    <text evidence="2">The sequence shown here is derived from an EMBL/GenBank/DDBJ whole genome shotgun (WGS) entry which is preliminary data.</text>
</comment>
<organism evidence="2 3">
    <name type="scientific">Dokdonella ginsengisoli</name>
    <dbReference type="NCBI Taxonomy" id="363846"/>
    <lineage>
        <taxon>Bacteria</taxon>
        <taxon>Pseudomonadati</taxon>
        <taxon>Pseudomonadota</taxon>
        <taxon>Gammaproteobacteria</taxon>
        <taxon>Lysobacterales</taxon>
        <taxon>Rhodanobacteraceae</taxon>
        <taxon>Dokdonella</taxon>
    </lineage>
</organism>
<dbReference type="RefSeq" id="WP_380018643.1">
    <property type="nucleotide sequence ID" value="NZ_JBHSHD010000002.1"/>
</dbReference>
<keyword evidence="3" id="KW-1185">Reference proteome</keyword>
<evidence type="ECO:0000256" key="1">
    <source>
        <dbReference type="SAM" id="SignalP"/>
    </source>
</evidence>
<dbReference type="Proteomes" id="UP001595886">
    <property type="component" value="Unassembled WGS sequence"/>
</dbReference>
<name>A0ABV9QTY5_9GAMM</name>
<sequence length="138" mass="14503">MNTRMLRSALTLALIAGAAAHANAATMSVDAGAPIQATLLPEVTVVASSSRPYQEPTLRVAATAPLSVTLLPTVHVNARAQEELAMVVLPTVRVVAQAEEKMEDTLAYQNERAHGFQRVNAAATSTAVPGFRASLMPQ</sequence>
<feature type="chain" id="PRO_5047107095" evidence="1">
    <location>
        <begin position="25"/>
        <end position="138"/>
    </location>
</feature>
<evidence type="ECO:0000313" key="2">
    <source>
        <dbReference type="EMBL" id="MFC4818907.1"/>
    </source>
</evidence>
<feature type="signal peptide" evidence="1">
    <location>
        <begin position="1"/>
        <end position="24"/>
    </location>
</feature>
<dbReference type="EMBL" id="JBHSHD010000002">
    <property type="protein sequence ID" value="MFC4818907.1"/>
    <property type="molecule type" value="Genomic_DNA"/>
</dbReference>
<gene>
    <name evidence="2" type="ORF">ACFO6Q_01145</name>
</gene>
<protein>
    <submittedName>
        <fullName evidence="2">Uncharacterized protein</fullName>
    </submittedName>
</protein>
<keyword evidence="1" id="KW-0732">Signal</keyword>